<dbReference type="SMART" id="SM00020">
    <property type="entry name" value="Tryp_SPc"/>
    <property type="match status" value="1"/>
</dbReference>
<dbReference type="PROSITE" id="PS00134">
    <property type="entry name" value="TRYPSIN_HIS"/>
    <property type="match status" value="1"/>
</dbReference>
<evidence type="ECO:0000256" key="4">
    <source>
        <dbReference type="ARBA" id="ARBA00022670"/>
    </source>
</evidence>
<dbReference type="OrthoDB" id="8440449at2759"/>
<evidence type="ECO:0000256" key="9">
    <source>
        <dbReference type="SAM" id="SignalP"/>
    </source>
</evidence>
<dbReference type="GeneID" id="105231856"/>
<dbReference type="PROSITE" id="PS50240">
    <property type="entry name" value="TRYPSIN_DOM"/>
    <property type="match status" value="1"/>
</dbReference>
<dbReference type="GO" id="GO:0004252">
    <property type="term" value="F:serine-type endopeptidase activity"/>
    <property type="evidence" value="ECO:0007669"/>
    <property type="project" value="InterPro"/>
</dbReference>
<evidence type="ECO:0000313" key="11">
    <source>
        <dbReference type="EMBL" id="JAC53801.1"/>
    </source>
</evidence>
<dbReference type="KEGG" id="bdr:105231856"/>
<name>A0A034WE25_BACDO</name>
<reference evidence="11" key="1">
    <citation type="journal article" date="2014" name="BMC Genomics">
        <title>Characterizing the developmental transcriptome of the oriental fruit fly, Bactrocera dorsalis (Diptera: Tephritidae) through comparative genomic analysis with Drosophila melanogaster utilizing modENCODE datasets.</title>
        <authorList>
            <person name="Geib S.M."/>
            <person name="Calla B."/>
            <person name="Hall B."/>
            <person name="Hou S."/>
            <person name="Manoukis N.C."/>
        </authorList>
    </citation>
    <scope>NUCLEOTIDE SEQUENCE</scope>
    <source>
        <strain evidence="11">Punador</strain>
    </source>
</reference>
<dbReference type="InterPro" id="IPR001254">
    <property type="entry name" value="Trypsin_dom"/>
</dbReference>
<protein>
    <submittedName>
        <fullName evidence="11">Chymotrypsin-2</fullName>
    </submittedName>
</protein>
<evidence type="ECO:0000256" key="1">
    <source>
        <dbReference type="ARBA" id="ARBA00004613"/>
    </source>
</evidence>
<keyword evidence="6" id="KW-0720">Serine protease</keyword>
<evidence type="ECO:0000256" key="8">
    <source>
        <dbReference type="ARBA" id="ARBA00023157"/>
    </source>
</evidence>
<proteinExistence type="inferred from homology"/>
<evidence type="ECO:0000256" key="5">
    <source>
        <dbReference type="ARBA" id="ARBA00022801"/>
    </source>
</evidence>
<sequence>MFKVAIILFSVLTLRTTCEARGINATPNNVLIQGRIVGGDEVALGAIPYQVAIKNTFGEFVCGGSIVAPEWILTAGHCMDWPKQYLKIVTGTVEWNKPGGEYTVEDVKVHCLYNKPTYHNDIALVRLSKPIEFDSNTAAVELATSNTLKDGDSVVLSGWGSLKAWGNAVSKLNKVSLKYLDHATCLSSVKNQKFVGDGHICTSTKESKGSCSYDSGGPLVDANNVQVGVVNGGEPCAIGYPDTFASVAYYHDWIVSTIAGNNAC</sequence>
<keyword evidence="4" id="KW-0645">Protease</keyword>
<dbReference type="FunFam" id="2.40.10.10:FF:000047">
    <property type="entry name" value="Trypsin eta"/>
    <property type="match status" value="1"/>
</dbReference>
<dbReference type="InterPro" id="IPR009003">
    <property type="entry name" value="Peptidase_S1_PA"/>
</dbReference>
<accession>A0A034WE25</accession>
<dbReference type="InterPro" id="IPR001314">
    <property type="entry name" value="Peptidase_S1A"/>
</dbReference>
<dbReference type="PANTHER" id="PTHR24276:SF98">
    <property type="entry name" value="FI18310P1-RELATED"/>
    <property type="match status" value="1"/>
</dbReference>
<feature type="signal peptide" evidence="9">
    <location>
        <begin position="1"/>
        <end position="20"/>
    </location>
</feature>
<comment type="similarity">
    <text evidence="2">Belongs to the peptidase S1 family.</text>
</comment>
<dbReference type="InterPro" id="IPR050430">
    <property type="entry name" value="Peptidase_S1"/>
</dbReference>
<comment type="subcellular location">
    <subcellularLocation>
        <location evidence="1">Secreted</location>
    </subcellularLocation>
</comment>
<keyword evidence="9" id="KW-0732">Signal</keyword>
<evidence type="ECO:0000256" key="2">
    <source>
        <dbReference type="ARBA" id="ARBA00007664"/>
    </source>
</evidence>
<gene>
    <name evidence="11" type="primary">CTR2</name>
</gene>
<dbReference type="CDD" id="cd00190">
    <property type="entry name" value="Tryp_SPc"/>
    <property type="match status" value="1"/>
</dbReference>
<keyword evidence="5" id="KW-0378">Hydrolase</keyword>
<dbReference type="SUPFAM" id="SSF50494">
    <property type="entry name" value="Trypsin-like serine proteases"/>
    <property type="match status" value="1"/>
</dbReference>
<feature type="domain" description="Peptidase S1" evidence="10">
    <location>
        <begin position="36"/>
        <end position="259"/>
    </location>
</feature>
<feature type="chain" id="PRO_5044538735" evidence="9">
    <location>
        <begin position="21"/>
        <end position="264"/>
    </location>
</feature>
<evidence type="ECO:0000256" key="3">
    <source>
        <dbReference type="ARBA" id="ARBA00022525"/>
    </source>
</evidence>
<dbReference type="InterPro" id="IPR043504">
    <property type="entry name" value="Peptidase_S1_PA_chymotrypsin"/>
</dbReference>
<evidence type="ECO:0000256" key="7">
    <source>
        <dbReference type="ARBA" id="ARBA00023145"/>
    </source>
</evidence>
<evidence type="ECO:0000259" key="10">
    <source>
        <dbReference type="PROSITE" id="PS50240"/>
    </source>
</evidence>
<dbReference type="PRINTS" id="PR00722">
    <property type="entry name" value="CHYMOTRYPSIN"/>
</dbReference>
<dbReference type="PANTHER" id="PTHR24276">
    <property type="entry name" value="POLYSERASE-RELATED"/>
    <property type="match status" value="1"/>
</dbReference>
<dbReference type="EMBL" id="GAKP01005151">
    <property type="protein sequence ID" value="JAC53801.1"/>
    <property type="molecule type" value="Transcribed_RNA"/>
</dbReference>
<evidence type="ECO:0000256" key="6">
    <source>
        <dbReference type="ARBA" id="ARBA00022825"/>
    </source>
</evidence>
<dbReference type="Pfam" id="PF00089">
    <property type="entry name" value="Trypsin"/>
    <property type="match status" value="1"/>
</dbReference>
<dbReference type="AlphaFoldDB" id="A0A034WE25"/>
<dbReference type="GO" id="GO:0016485">
    <property type="term" value="P:protein processing"/>
    <property type="evidence" value="ECO:0007669"/>
    <property type="project" value="UniProtKB-ARBA"/>
</dbReference>
<keyword evidence="8" id="KW-1015">Disulfide bond</keyword>
<dbReference type="GO" id="GO:0005576">
    <property type="term" value="C:extracellular region"/>
    <property type="evidence" value="ECO:0007669"/>
    <property type="project" value="UniProtKB-SubCell"/>
</dbReference>
<keyword evidence="7" id="KW-0865">Zymogen</keyword>
<dbReference type="Gene3D" id="2.40.10.10">
    <property type="entry name" value="Trypsin-like serine proteases"/>
    <property type="match status" value="1"/>
</dbReference>
<dbReference type="InterPro" id="IPR018114">
    <property type="entry name" value="TRYPSIN_HIS"/>
</dbReference>
<keyword evidence="3" id="KW-0964">Secreted</keyword>
<dbReference type="RefSeq" id="XP_011211648.2">
    <property type="nucleotide sequence ID" value="XM_011213346.4"/>
</dbReference>
<organism evidence="11">
    <name type="scientific">Bactrocera dorsalis</name>
    <name type="common">Oriental fruit fly</name>
    <name type="synonym">Dacus dorsalis</name>
    <dbReference type="NCBI Taxonomy" id="27457"/>
    <lineage>
        <taxon>Eukaryota</taxon>
        <taxon>Metazoa</taxon>
        <taxon>Ecdysozoa</taxon>
        <taxon>Arthropoda</taxon>
        <taxon>Hexapoda</taxon>
        <taxon>Insecta</taxon>
        <taxon>Pterygota</taxon>
        <taxon>Neoptera</taxon>
        <taxon>Endopterygota</taxon>
        <taxon>Diptera</taxon>
        <taxon>Brachycera</taxon>
        <taxon>Muscomorpha</taxon>
        <taxon>Tephritoidea</taxon>
        <taxon>Tephritidae</taxon>
        <taxon>Bactrocera</taxon>
        <taxon>Bactrocera</taxon>
    </lineage>
</organism>